<name>A0ACB5SZ55_AMBMO</name>
<protein>
    <submittedName>
        <fullName evidence="1">Unnamed protein product</fullName>
    </submittedName>
</protein>
<dbReference type="Proteomes" id="UP001165064">
    <property type="component" value="Unassembled WGS sequence"/>
</dbReference>
<proteinExistence type="predicted"/>
<evidence type="ECO:0000313" key="1">
    <source>
        <dbReference type="EMBL" id="GME76808.1"/>
    </source>
</evidence>
<comment type="caution">
    <text evidence="1">The sequence shown here is derived from an EMBL/GenBank/DDBJ whole genome shotgun (WGS) entry which is preliminary data.</text>
</comment>
<dbReference type="EMBL" id="BSXS01001644">
    <property type="protein sequence ID" value="GME76808.1"/>
    <property type="molecule type" value="Genomic_DNA"/>
</dbReference>
<sequence>MMKRISSFNNHEQPTCSFDQVMKLNNYTVCILDLLHVKRDISDKIEFQLANTQGITTENETLNLKNRIDSLKRLLASKQNQVNKLKIQLESLKNVRDTSLSKLKSKSIDSMGDSAILDQNTVKDTLSNYLIQFDQIKTDLNQEKARLAKDLKRVFPIKLTESTQPPHSSINTPAASSPLLSSTTSTFSTQTRFSTLSGSAKRLSLSLFDYQFPKNFNHMTRQNLQSLNASLGYLTLLLIQLSKLLNVPLIYPLHYLGSTSYIVDPTGSTPGQGRSRSQGSSAAANGRNSKPTNNNNNTANVNGSGNGNGGNPAKIYPLFLNFTSTNNYNLFKVRFKFAIYLFLVDLNLLFKTVNLNHNYKIDSGGLLVNFKILLDYLSSFDDDRDDGEDDEVLTNGDGVANGVHDSDLGNEADGSHSNGLGQFGSDRETLIDEEFNQMVVSQERINHIKQHLLSGGGDIGAHGSNC</sequence>
<evidence type="ECO:0000313" key="2">
    <source>
        <dbReference type="Proteomes" id="UP001165064"/>
    </source>
</evidence>
<reference evidence="1" key="1">
    <citation type="submission" date="2023-04" db="EMBL/GenBank/DDBJ databases">
        <title>Ambrosiozyma monospora NBRC 10751.</title>
        <authorList>
            <person name="Ichikawa N."/>
            <person name="Sato H."/>
            <person name="Tonouchi N."/>
        </authorList>
    </citation>
    <scope>NUCLEOTIDE SEQUENCE</scope>
    <source>
        <strain evidence="1">NBRC 10751</strain>
    </source>
</reference>
<gene>
    <name evidence="1" type="ORF">Amon02_000277100</name>
</gene>
<organism evidence="1 2">
    <name type="scientific">Ambrosiozyma monospora</name>
    <name type="common">Yeast</name>
    <name type="synonym">Endomycopsis monosporus</name>
    <dbReference type="NCBI Taxonomy" id="43982"/>
    <lineage>
        <taxon>Eukaryota</taxon>
        <taxon>Fungi</taxon>
        <taxon>Dikarya</taxon>
        <taxon>Ascomycota</taxon>
        <taxon>Saccharomycotina</taxon>
        <taxon>Pichiomycetes</taxon>
        <taxon>Pichiales</taxon>
        <taxon>Pichiaceae</taxon>
        <taxon>Ambrosiozyma</taxon>
    </lineage>
</organism>
<keyword evidence="2" id="KW-1185">Reference proteome</keyword>
<accession>A0ACB5SZ55</accession>